<dbReference type="Proteomes" id="UP000192478">
    <property type="component" value="Chromosome"/>
</dbReference>
<name>A0AAC9RI06_9CLOT</name>
<protein>
    <submittedName>
        <fullName evidence="2">Uncharacterized protein</fullName>
    </submittedName>
</protein>
<gene>
    <name evidence="1" type="ORF">BJL90_08035</name>
    <name evidence="2" type="ORF">CLFO_05040</name>
</gene>
<dbReference type="EMBL" id="CP017603">
    <property type="protein sequence ID" value="AOY75847.1"/>
    <property type="molecule type" value="Genomic_DNA"/>
</dbReference>
<keyword evidence="3" id="KW-1185">Reference proteome</keyword>
<proteinExistence type="predicted"/>
<dbReference type="Proteomes" id="UP000177894">
    <property type="component" value="Chromosome"/>
</dbReference>
<evidence type="ECO:0000313" key="4">
    <source>
        <dbReference type="Proteomes" id="UP000192478"/>
    </source>
</evidence>
<dbReference type="EMBL" id="CP020559">
    <property type="protein sequence ID" value="ARE86182.1"/>
    <property type="molecule type" value="Genomic_DNA"/>
</dbReference>
<dbReference type="KEGG" id="cfm:BJL90_08035"/>
<evidence type="ECO:0000313" key="1">
    <source>
        <dbReference type="EMBL" id="AOY75847.1"/>
    </source>
</evidence>
<evidence type="ECO:0000313" key="2">
    <source>
        <dbReference type="EMBL" id="ARE86182.1"/>
    </source>
</evidence>
<dbReference type="InterPro" id="IPR045751">
    <property type="entry name" value="DUF6179"/>
</dbReference>
<evidence type="ECO:0000313" key="3">
    <source>
        <dbReference type="Proteomes" id="UP000177894"/>
    </source>
</evidence>
<accession>A0AAC9RI06</accession>
<reference evidence="1 3" key="1">
    <citation type="submission" date="2016-10" db="EMBL/GenBank/DDBJ databases">
        <title>Complete Genome Sequence of Acetogen Clostridium formicoaceticum ATCC 27076.</title>
        <authorList>
            <person name="Bao T."/>
            <person name="Cheng C."/>
            <person name="Zhao J."/>
            <person name="Yang S.-T."/>
            <person name="Wang J."/>
            <person name="Wang M."/>
        </authorList>
    </citation>
    <scope>NUCLEOTIDE SEQUENCE [LARGE SCALE GENOMIC DNA]</scope>
    <source>
        <strain evidence="1 3">ATCC 27076</strain>
    </source>
</reference>
<sequence length="465" mass="54224">MGEIVGIDKKKLDKDQYLVSLMQEGTQRGLLSAEISRSIPFDVMEILKEVMRMYTKGESSTLKVATAEGLMKSILYVLDLFLMKYPNPEDAICHLESCNIKTLYKEAMSYAKDYVEDTKKLYQAVEAKRVKVPNVVYNETFTEAIPNFFLNYDIIFSAHSTSSDLDYPLVFNDMTTKGITYIRKYLEAFALENAFCCNFSAKNITRILQSYGKSIGQNYEKVPINLFELIFNNIVFLTLLDKSYENLLISTIELQMIEEKLNLLDKFKIKTLIFSLLDRIITALEITNANLIDLIYRYSENMVERLNNALPQGHLANMIVLEETTHHRERVILDPRHKMNNRFFRLVHKKILECATVEDKVILLNKYVNSLDDFLDLLKTDCFYEKEYDYVFDTLGNLELCILAISGFKEYMLKGEEKLSTFLSKPITFKYDWEKAFIDWLKKLDKKRIQDIELLVYKNLASEIV</sequence>
<organism evidence="2 4">
    <name type="scientific">Clostridium formicaceticum</name>
    <dbReference type="NCBI Taxonomy" id="1497"/>
    <lineage>
        <taxon>Bacteria</taxon>
        <taxon>Bacillati</taxon>
        <taxon>Bacillota</taxon>
        <taxon>Clostridia</taxon>
        <taxon>Eubacteriales</taxon>
        <taxon>Clostridiaceae</taxon>
        <taxon>Clostridium</taxon>
    </lineage>
</organism>
<reference evidence="2 4" key="2">
    <citation type="submission" date="2017-03" db="EMBL/GenBank/DDBJ databases">
        <title>Complete sequence of Clostridium formicaceticum DSM 92.</title>
        <authorList>
            <person name="Poehlein A."/>
            <person name="Karl M."/>
            <person name="Bengelsdorf F.R."/>
            <person name="Duerre P."/>
            <person name="Daniel R."/>
        </authorList>
    </citation>
    <scope>NUCLEOTIDE SEQUENCE [LARGE SCALE GENOMIC DNA]</scope>
    <source>
        <strain evidence="2 4">DSM 92</strain>
    </source>
</reference>
<dbReference type="RefSeq" id="WP_070966320.1">
    <property type="nucleotide sequence ID" value="NZ_CP017603.1"/>
</dbReference>
<dbReference type="AlphaFoldDB" id="A0AAC9RI06"/>
<dbReference type="Pfam" id="PF19677">
    <property type="entry name" value="DUF6179"/>
    <property type="match status" value="1"/>
</dbReference>